<keyword evidence="3" id="KW-1185">Reference proteome</keyword>
<sequence>MISHVVLLTLALVTFVASVPLPEPNPRGTYNYKIYASSSSGFLLSNGQSAQALNKKFAALSATDSCNSGDEGCVGGGFAQCVGGQWQVTQCPGTLSCFALPLVNSQGTSVTCDYQGDALSRIAATGATGG</sequence>
<dbReference type="EMBL" id="KV419397">
    <property type="protein sequence ID" value="KZS97455.1"/>
    <property type="molecule type" value="Genomic_DNA"/>
</dbReference>
<proteinExistence type="predicted"/>
<dbReference type="AlphaFoldDB" id="A0A164Z1V1"/>
<name>A0A164Z1V1_9AGAM</name>
<reference evidence="2 3" key="1">
    <citation type="journal article" date="2016" name="Mol. Biol. Evol.">
        <title>Comparative Genomics of Early-Diverging Mushroom-Forming Fungi Provides Insights into the Origins of Lignocellulose Decay Capabilities.</title>
        <authorList>
            <person name="Nagy L.G."/>
            <person name="Riley R."/>
            <person name="Tritt A."/>
            <person name="Adam C."/>
            <person name="Daum C."/>
            <person name="Floudas D."/>
            <person name="Sun H."/>
            <person name="Yadav J.S."/>
            <person name="Pangilinan J."/>
            <person name="Larsson K.H."/>
            <person name="Matsuura K."/>
            <person name="Barry K."/>
            <person name="Labutti K."/>
            <person name="Kuo R."/>
            <person name="Ohm R.A."/>
            <person name="Bhattacharya S.S."/>
            <person name="Shirouzu T."/>
            <person name="Yoshinaga Y."/>
            <person name="Martin F.M."/>
            <person name="Grigoriev I.V."/>
            <person name="Hibbett D.S."/>
        </authorList>
    </citation>
    <scope>NUCLEOTIDE SEQUENCE [LARGE SCALE GENOMIC DNA]</scope>
    <source>
        <strain evidence="2 3">HHB9708</strain>
    </source>
</reference>
<feature type="non-terminal residue" evidence="2">
    <location>
        <position position="130"/>
    </location>
</feature>
<evidence type="ECO:0000313" key="2">
    <source>
        <dbReference type="EMBL" id="KZS97455.1"/>
    </source>
</evidence>
<evidence type="ECO:0008006" key="4">
    <source>
        <dbReference type="Google" id="ProtNLM"/>
    </source>
</evidence>
<accession>A0A164Z1V1</accession>
<dbReference type="Proteomes" id="UP000076722">
    <property type="component" value="Unassembled WGS sequence"/>
</dbReference>
<evidence type="ECO:0000256" key="1">
    <source>
        <dbReference type="SAM" id="SignalP"/>
    </source>
</evidence>
<feature type="signal peptide" evidence="1">
    <location>
        <begin position="1"/>
        <end position="18"/>
    </location>
</feature>
<evidence type="ECO:0000313" key="3">
    <source>
        <dbReference type="Proteomes" id="UP000076722"/>
    </source>
</evidence>
<gene>
    <name evidence="2" type="ORF">SISNIDRAFT_406408</name>
</gene>
<dbReference type="OrthoDB" id="2362516at2759"/>
<organism evidence="2 3">
    <name type="scientific">Sistotremastrum niveocremeum HHB9708</name>
    <dbReference type="NCBI Taxonomy" id="1314777"/>
    <lineage>
        <taxon>Eukaryota</taxon>
        <taxon>Fungi</taxon>
        <taxon>Dikarya</taxon>
        <taxon>Basidiomycota</taxon>
        <taxon>Agaricomycotina</taxon>
        <taxon>Agaricomycetes</taxon>
        <taxon>Sistotremastrales</taxon>
        <taxon>Sistotremastraceae</taxon>
        <taxon>Sertulicium</taxon>
        <taxon>Sertulicium niveocremeum</taxon>
    </lineage>
</organism>
<feature type="chain" id="PRO_5007854730" description="Carbohydrate-binding module family 19 domain-containing protein" evidence="1">
    <location>
        <begin position="19"/>
        <end position="130"/>
    </location>
</feature>
<protein>
    <recommendedName>
        <fullName evidence="4">Carbohydrate-binding module family 19 domain-containing protein</fullName>
    </recommendedName>
</protein>
<keyword evidence="1" id="KW-0732">Signal</keyword>